<feature type="compositionally biased region" description="Low complexity" evidence="1">
    <location>
        <begin position="336"/>
        <end position="354"/>
    </location>
</feature>
<proteinExistence type="predicted"/>
<dbReference type="AlphaFoldDB" id="A0A1E3A7W0"/>
<evidence type="ECO:0000256" key="1">
    <source>
        <dbReference type="SAM" id="MobiDB-lite"/>
    </source>
</evidence>
<dbReference type="RefSeq" id="WP_069159330.1">
    <property type="nucleotide sequence ID" value="NZ_JBKXXQ010000016.1"/>
</dbReference>
<comment type="caution">
    <text evidence="2">The sequence shown here is derived from an EMBL/GenBank/DDBJ whole genome shotgun (WGS) entry which is preliminary data.</text>
</comment>
<reference evidence="2 3" key="1">
    <citation type="submission" date="2016-07" db="EMBL/GenBank/DDBJ databases">
        <title>Characterization of isolates of Eisenbergiella tayi derived from blood cultures, using whole genome sequencing.</title>
        <authorList>
            <person name="Burdz T."/>
            <person name="Wiebe D."/>
            <person name="Huynh C."/>
            <person name="Bernard K."/>
        </authorList>
    </citation>
    <scope>NUCLEOTIDE SEQUENCE [LARGE SCALE GENOMIC DNA]</scope>
    <source>
        <strain evidence="2 3">NML 120489</strain>
    </source>
</reference>
<evidence type="ECO:0000313" key="3">
    <source>
        <dbReference type="Proteomes" id="UP000095003"/>
    </source>
</evidence>
<evidence type="ECO:0000313" key="2">
    <source>
        <dbReference type="EMBL" id="ODM04855.1"/>
    </source>
</evidence>
<accession>A0A1E3A7W0</accession>
<dbReference type="EMBL" id="MCGI01000007">
    <property type="protein sequence ID" value="ODM04855.1"/>
    <property type="molecule type" value="Genomic_DNA"/>
</dbReference>
<name>A0A1E3A7W0_9FIRM</name>
<gene>
    <name evidence="2" type="ORF">BEH84_05918</name>
</gene>
<feature type="region of interest" description="Disordered" evidence="1">
    <location>
        <begin position="317"/>
        <end position="355"/>
    </location>
</feature>
<protein>
    <submittedName>
        <fullName evidence="2">Uncharacterized protein</fullName>
    </submittedName>
</protein>
<sequence length="432" mass="46664">MNEQDNKRNMMYGNNQAVTHLNKVPGFDPLQFLRPAISEKTQEKLMKLDLRYQKLWFRLAHPHGRMKLTALRITDQMAIFEAKVFLDRSDAEPVSSLVASLTRQDTLNYIKEAQDTALSTALENAGFGLQFADVSVGKEGERYGSTIPVTSVQGSENPPAKEVPAQAVSTTVETPHASVRAASVETPKTPQLASMAVQTTHAKVESESVVQSQNVAASLPVSGEKVAQEEPLPAGEVVRKPILEENLPVVPKVQANVTESQPVSLSSKAAEIEEQLPVAPAAKTEQKESLPITSAVMPTQTAPVSAESRTLPFVRPAADTTAMNPEPAVKVQSMPASSEASASVQEQKAESAAAPRYTADMPVDDIAALMTEEEAREVKVDTGICNGWTIGQVADQRTPSLKYYLYGYKGNNNILRAAAKVMLESLTEQKAG</sequence>
<organism evidence="2 3">
    <name type="scientific">Eisenbergiella tayi</name>
    <dbReference type="NCBI Taxonomy" id="1432052"/>
    <lineage>
        <taxon>Bacteria</taxon>
        <taxon>Bacillati</taxon>
        <taxon>Bacillota</taxon>
        <taxon>Clostridia</taxon>
        <taxon>Lachnospirales</taxon>
        <taxon>Lachnospiraceae</taxon>
        <taxon>Eisenbergiella</taxon>
    </lineage>
</organism>
<dbReference type="Proteomes" id="UP000095003">
    <property type="component" value="Unassembled WGS sequence"/>
</dbReference>
<feature type="region of interest" description="Disordered" evidence="1">
    <location>
        <begin position="277"/>
        <end position="304"/>
    </location>
</feature>
<dbReference type="PATRIC" id="fig|1432052.3.peg.6536"/>